<dbReference type="AlphaFoldDB" id="A0A9P1JZV3"/>
<geneLocation type="plasmid" evidence="1 2">
    <name>AZOBR_p3</name>
</geneLocation>
<evidence type="ECO:0000313" key="2">
    <source>
        <dbReference type="Proteomes" id="UP000007319"/>
    </source>
</evidence>
<evidence type="ECO:0000313" key="1">
    <source>
        <dbReference type="EMBL" id="CCD02877.1"/>
    </source>
</evidence>
<organism evidence="1 2">
    <name type="scientific">Azospirillum baldaniorum</name>
    <dbReference type="NCBI Taxonomy" id="1064539"/>
    <lineage>
        <taxon>Bacteria</taxon>
        <taxon>Pseudomonadati</taxon>
        <taxon>Pseudomonadota</taxon>
        <taxon>Alphaproteobacteria</taxon>
        <taxon>Rhodospirillales</taxon>
        <taxon>Azospirillaceae</taxon>
        <taxon>Azospirillum</taxon>
    </lineage>
</organism>
<keyword evidence="1" id="KW-0614">Plasmid</keyword>
<dbReference type="InterPro" id="IPR021808">
    <property type="entry name" value="DUF3383"/>
</dbReference>
<accession>A0A9P1JZV3</accession>
<dbReference type="EMBL" id="HE577330">
    <property type="protein sequence ID" value="CCD02877.1"/>
    <property type="molecule type" value="Genomic_DNA"/>
</dbReference>
<dbReference type="Proteomes" id="UP000007319">
    <property type="component" value="Plasmid AZOBR_p3"/>
</dbReference>
<name>A0A9P1JZV3_9PROT</name>
<dbReference type="Pfam" id="PF11863">
    <property type="entry name" value="DUF3383"/>
    <property type="match status" value="2"/>
</dbReference>
<gene>
    <name evidence="1" type="ORF">AZOBR_p340115</name>
</gene>
<dbReference type="RefSeq" id="WP_014199389.1">
    <property type="nucleotide sequence ID" value="NC_016595.1"/>
</dbReference>
<reference evidence="1 2" key="1">
    <citation type="journal article" date="2011" name="PLoS Genet.">
        <title>Azospirillum genomes reveal transition of bacteria from aquatic to terrestrial environments.</title>
        <authorList>
            <person name="Wisniewski-Dye F."/>
            <person name="Borziak K."/>
            <person name="Khalsa-Moyers G."/>
            <person name="Alexandre G."/>
            <person name="Sukharnikov L.O."/>
            <person name="Wuichet K."/>
            <person name="Hurst G.B."/>
            <person name="McDonald W.H."/>
            <person name="Robertson J.S."/>
            <person name="Barbe V."/>
            <person name="Calteau A."/>
            <person name="Rouy Z."/>
            <person name="Mangenot S."/>
            <person name="Prigent-Combaret C."/>
            <person name="Normand P."/>
            <person name="Boyer M."/>
            <person name="Siguier P."/>
            <person name="Dessaux Y."/>
            <person name="Elmerich C."/>
            <person name="Condemine G."/>
            <person name="Krishnen G."/>
            <person name="Kennedy I."/>
            <person name="Paterson A.H."/>
            <person name="Gonzalez V."/>
            <person name="Mavingui P."/>
            <person name="Zhulin I.B."/>
        </authorList>
    </citation>
    <scope>NUCLEOTIDE SEQUENCE [LARGE SCALE GENOMIC DNA]</scope>
    <source>
        <strain evidence="1 2">Sp245</strain>
    </source>
</reference>
<proteinExistence type="predicted"/>
<protein>
    <submittedName>
        <fullName evidence="1">Exported phage protein</fullName>
    </submittedName>
</protein>
<keyword evidence="2" id="KW-1185">Reference proteome</keyword>
<sequence>MANTLPVSKLISVGVQITPTAAQGPDLNSLLIVGDTPGVIDARERYRLYSDLNGVAGDFGTSAPEYQAASIFFAAQPQPTRLYIGYWVRVAAAGRLTGATLSAAAQVMSNWTAITSGAFLAYIDGKPVNISGLNFSTATNLNGVASSIATALNSASAGSTAAWNSVYGRFAFISGTTGAASSFGFLQTPAAIGSAAFSGQPANNDTLTIKGTAVTFVSGAPSAGQVQIGSTLAATLANLLTLLSSSTDANLSAMTYGVVGTTLYIVSKATGTTGASYTLAKSSSAITLSGATLSGGSGTDISATLGARVTTSGSYAVPGADAETPLAAVQAIESVFADWYGLTFGSSGGNAHVTDADHLAVAGYIEGNGNRHLYGATTSEAAALLPGDTTSLGALLAALEYNRTFVQWSSTTPFAACAIFGKGCTVNYNGANTTITFMWKQQPGVIAESINSTQAAALDANNYNYYANFNNNTAITVNGKLASRHFIDEIWNADWFGSSIQSAVFNLLFTTPTKVPQTDAGMHLIGTTIEAVCAQAVNNGFLAPGVWNSAGFGQYQQGDWLPKGYYVYVPPIASQSQADRAARKSVPIQVMAKEAGAVHDVAISVTVNQ</sequence>
<dbReference type="KEGG" id="abs:AZOBR_p340115"/>